<feature type="domain" description="TonB-dependent receptor-like beta-barrel" evidence="15">
    <location>
        <begin position="302"/>
        <end position="731"/>
    </location>
</feature>
<accession>A0ABQ1SK02</accession>
<dbReference type="Gene3D" id="2.60.40.1120">
    <property type="entry name" value="Carboxypeptidase-like, regulatory domain"/>
    <property type="match status" value="1"/>
</dbReference>
<keyword evidence="11 12" id="KW-0998">Cell outer membrane</keyword>
<protein>
    <submittedName>
        <fullName evidence="17">TonB-dependent receptor</fullName>
    </submittedName>
</protein>
<evidence type="ECO:0000256" key="2">
    <source>
        <dbReference type="ARBA" id="ARBA00022448"/>
    </source>
</evidence>
<dbReference type="Gene3D" id="2.170.130.10">
    <property type="entry name" value="TonB-dependent receptor, plug domain"/>
    <property type="match status" value="1"/>
</dbReference>
<evidence type="ECO:0000259" key="15">
    <source>
        <dbReference type="Pfam" id="PF00593"/>
    </source>
</evidence>
<keyword evidence="4" id="KW-0410">Iron transport</keyword>
<proteinExistence type="inferred from homology"/>
<evidence type="ECO:0000256" key="5">
    <source>
        <dbReference type="ARBA" id="ARBA00022692"/>
    </source>
</evidence>
<dbReference type="Gene3D" id="2.40.170.20">
    <property type="entry name" value="TonB-dependent receptor, beta-barrel domain"/>
    <property type="match status" value="1"/>
</dbReference>
<sequence length="796" mass="89612">MKTLFKLGLLLLFAVQANAQIYQVSGKVTDQDVPLSDVSVHAKGSSTGTYTNAEGEYQLELSKGKHILVFSFGNKKEVQLELTEDTTLNVDLADAMESLEEVMVRAVRVNADSPITHSNITKEEIKERNLGQDIPILLNFLPSVVSTSDAGNGVGYTGIRVRGSDASRVNVTLNGIPYNDQESQGTFWVNLPDFASSTENLQLQRGVGTSTNGSGAFGASLNILTDGISEEAYGEVGNSYGSFNTRRHNVKFSTGLLQDKIEISGRLSNIESDGYIDRAFSDLKSYFLQGAYRDENTLIKAVVFGGHNITYQSWFGIDAETLATDRTFNPAGQYTDENGETQFYDNEIDDYKQDHYQLHWNQKFDKNWSSNLGLNYTYGRGYFEQYQEDADMAFHNIGPILVGNEFGNVFIDETDLIRRRWLDNDYYVVNGNVNYTDNAWDITAGGFYSYYTNDHFGEVIWARFAGLSEIRDEYYRGNGTKTEVTVFTKATHRINNQWSVYGDVQGRFINYKTTGLTSDLENLLVDQDFNFFNPKAGATFQADQNNQLYVSYGKAQREPRRTDFEEGITDAEKLDDYELGWRFATPNVSVNTNLYYMDYQDQMVLTGQLDDVGAPIRETSGESYRLGLEIDAEIKFSKKFSTRPNLALSRNKNENFSAEIDGELVDLGTTNISFSPEIIAGNMLMFHPTEQFQIGLLTKYVGEQYMGNIDSEVSKLDAFFTNDLNIVYELKNVGFFKSILFNGLINNIFDEKFVSNGYFFTYEDDFSNPGTVTTVEGAGYYPQAGINFLIGATFRF</sequence>
<feature type="chain" id="PRO_5046768782" evidence="14">
    <location>
        <begin position="20"/>
        <end position="796"/>
    </location>
</feature>
<dbReference type="Pfam" id="PF13715">
    <property type="entry name" value="CarbopepD_reg_2"/>
    <property type="match status" value="1"/>
</dbReference>
<keyword evidence="9 13" id="KW-0798">TonB box</keyword>
<dbReference type="PROSITE" id="PS52016">
    <property type="entry name" value="TONB_DEPENDENT_REC_3"/>
    <property type="match status" value="1"/>
</dbReference>
<comment type="similarity">
    <text evidence="12 13">Belongs to the TonB-dependent receptor family.</text>
</comment>
<dbReference type="InterPro" id="IPR039426">
    <property type="entry name" value="TonB-dep_rcpt-like"/>
</dbReference>
<evidence type="ECO:0000313" key="17">
    <source>
        <dbReference type="EMBL" id="GGE40334.1"/>
    </source>
</evidence>
<dbReference type="SUPFAM" id="SSF56935">
    <property type="entry name" value="Porins"/>
    <property type="match status" value="1"/>
</dbReference>
<keyword evidence="17" id="KW-0675">Receptor</keyword>
<dbReference type="Pfam" id="PF07715">
    <property type="entry name" value="Plug"/>
    <property type="match status" value="1"/>
</dbReference>
<name>A0ABQ1SK02_9FLAO</name>
<keyword evidence="10 12" id="KW-0472">Membrane</keyword>
<dbReference type="Pfam" id="PF00593">
    <property type="entry name" value="TonB_dep_Rec_b-barrel"/>
    <property type="match status" value="1"/>
</dbReference>
<dbReference type="RefSeq" id="WP_188459050.1">
    <property type="nucleotide sequence ID" value="NZ_BMGM01000009.1"/>
</dbReference>
<reference evidence="18" key="1">
    <citation type="journal article" date="2019" name="Int. J. Syst. Evol. Microbiol.">
        <title>The Global Catalogue of Microorganisms (GCM) 10K type strain sequencing project: providing services to taxonomists for standard genome sequencing and annotation.</title>
        <authorList>
            <consortium name="The Broad Institute Genomics Platform"/>
            <consortium name="The Broad Institute Genome Sequencing Center for Infectious Disease"/>
            <person name="Wu L."/>
            <person name="Ma J."/>
        </authorList>
    </citation>
    <scope>NUCLEOTIDE SEQUENCE [LARGE SCALE GENOMIC DNA]</scope>
    <source>
        <strain evidence="18">CGMCC 1.12931</strain>
    </source>
</reference>
<evidence type="ECO:0000256" key="4">
    <source>
        <dbReference type="ARBA" id="ARBA00022496"/>
    </source>
</evidence>
<evidence type="ECO:0000256" key="12">
    <source>
        <dbReference type="PROSITE-ProRule" id="PRU01360"/>
    </source>
</evidence>
<dbReference type="InterPro" id="IPR012910">
    <property type="entry name" value="Plug_dom"/>
</dbReference>
<evidence type="ECO:0000256" key="6">
    <source>
        <dbReference type="ARBA" id="ARBA00022729"/>
    </source>
</evidence>
<dbReference type="EMBL" id="BMGM01000009">
    <property type="protein sequence ID" value="GGE40334.1"/>
    <property type="molecule type" value="Genomic_DNA"/>
</dbReference>
<keyword evidence="18" id="KW-1185">Reference proteome</keyword>
<feature type="signal peptide" evidence="14">
    <location>
        <begin position="1"/>
        <end position="19"/>
    </location>
</feature>
<dbReference type="InterPro" id="IPR036942">
    <property type="entry name" value="Beta-barrel_TonB_sf"/>
</dbReference>
<evidence type="ECO:0000256" key="13">
    <source>
        <dbReference type="RuleBase" id="RU003357"/>
    </source>
</evidence>
<evidence type="ECO:0000256" key="10">
    <source>
        <dbReference type="ARBA" id="ARBA00023136"/>
    </source>
</evidence>
<dbReference type="InterPro" id="IPR037066">
    <property type="entry name" value="Plug_dom_sf"/>
</dbReference>
<evidence type="ECO:0000256" key="11">
    <source>
        <dbReference type="ARBA" id="ARBA00023237"/>
    </source>
</evidence>
<dbReference type="PANTHER" id="PTHR32552:SF68">
    <property type="entry name" value="FERRICHROME OUTER MEMBRANE TRANSPORTER_PHAGE RECEPTOR"/>
    <property type="match status" value="1"/>
</dbReference>
<evidence type="ECO:0000256" key="7">
    <source>
        <dbReference type="ARBA" id="ARBA00023004"/>
    </source>
</evidence>
<comment type="caution">
    <text evidence="17">The sequence shown here is derived from an EMBL/GenBank/DDBJ whole genome shotgun (WGS) entry which is preliminary data.</text>
</comment>
<keyword evidence="2 12" id="KW-0813">Transport</keyword>
<dbReference type="InterPro" id="IPR000531">
    <property type="entry name" value="Beta-barrel_TonB"/>
</dbReference>
<keyword evidence="7" id="KW-0408">Iron</keyword>
<gene>
    <name evidence="17" type="ORF">GCM10010832_20600</name>
</gene>
<evidence type="ECO:0000256" key="14">
    <source>
        <dbReference type="SAM" id="SignalP"/>
    </source>
</evidence>
<dbReference type="PANTHER" id="PTHR32552">
    <property type="entry name" value="FERRICHROME IRON RECEPTOR-RELATED"/>
    <property type="match status" value="1"/>
</dbReference>
<evidence type="ECO:0000256" key="3">
    <source>
        <dbReference type="ARBA" id="ARBA00022452"/>
    </source>
</evidence>
<evidence type="ECO:0000313" key="18">
    <source>
        <dbReference type="Proteomes" id="UP000599179"/>
    </source>
</evidence>
<dbReference type="Proteomes" id="UP000599179">
    <property type="component" value="Unassembled WGS sequence"/>
</dbReference>
<keyword evidence="3 12" id="KW-1134">Transmembrane beta strand</keyword>
<evidence type="ECO:0000256" key="9">
    <source>
        <dbReference type="ARBA" id="ARBA00023077"/>
    </source>
</evidence>
<dbReference type="SUPFAM" id="SSF49464">
    <property type="entry name" value="Carboxypeptidase regulatory domain-like"/>
    <property type="match status" value="1"/>
</dbReference>
<keyword evidence="8" id="KW-0406">Ion transport</keyword>
<evidence type="ECO:0000259" key="16">
    <source>
        <dbReference type="Pfam" id="PF07715"/>
    </source>
</evidence>
<keyword evidence="6 14" id="KW-0732">Signal</keyword>
<evidence type="ECO:0000256" key="8">
    <source>
        <dbReference type="ARBA" id="ARBA00023065"/>
    </source>
</evidence>
<keyword evidence="5 12" id="KW-0812">Transmembrane</keyword>
<feature type="domain" description="TonB-dependent receptor plug" evidence="16">
    <location>
        <begin position="111"/>
        <end position="219"/>
    </location>
</feature>
<comment type="subcellular location">
    <subcellularLocation>
        <location evidence="1 12">Cell outer membrane</location>
        <topology evidence="1 12">Multi-pass membrane protein</topology>
    </subcellularLocation>
</comment>
<dbReference type="InterPro" id="IPR008969">
    <property type="entry name" value="CarboxyPept-like_regulatory"/>
</dbReference>
<organism evidence="17 18">
    <name type="scientific">Psychroflexus planctonicus</name>
    <dbReference type="NCBI Taxonomy" id="1526575"/>
    <lineage>
        <taxon>Bacteria</taxon>
        <taxon>Pseudomonadati</taxon>
        <taxon>Bacteroidota</taxon>
        <taxon>Flavobacteriia</taxon>
        <taxon>Flavobacteriales</taxon>
        <taxon>Flavobacteriaceae</taxon>
        <taxon>Psychroflexus</taxon>
    </lineage>
</organism>
<evidence type="ECO:0000256" key="1">
    <source>
        <dbReference type="ARBA" id="ARBA00004571"/>
    </source>
</evidence>